<proteinExistence type="predicted"/>
<organism evidence="1 2">
    <name type="scientific">Vaccinium darrowii</name>
    <dbReference type="NCBI Taxonomy" id="229202"/>
    <lineage>
        <taxon>Eukaryota</taxon>
        <taxon>Viridiplantae</taxon>
        <taxon>Streptophyta</taxon>
        <taxon>Embryophyta</taxon>
        <taxon>Tracheophyta</taxon>
        <taxon>Spermatophyta</taxon>
        <taxon>Magnoliopsida</taxon>
        <taxon>eudicotyledons</taxon>
        <taxon>Gunneridae</taxon>
        <taxon>Pentapetalae</taxon>
        <taxon>asterids</taxon>
        <taxon>Ericales</taxon>
        <taxon>Ericaceae</taxon>
        <taxon>Vaccinioideae</taxon>
        <taxon>Vaccinieae</taxon>
        <taxon>Vaccinium</taxon>
    </lineage>
</organism>
<gene>
    <name evidence="1" type="ORF">Vadar_014049</name>
</gene>
<dbReference type="EMBL" id="CM037154">
    <property type="protein sequence ID" value="KAH7860496.1"/>
    <property type="molecule type" value="Genomic_DNA"/>
</dbReference>
<accession>A0ACB7Z4C4</accession>
<name>A0ACB7Z4C4_9ERIC</name>
<reference evidence="1 2" key="1">
    <citation type="journal article" date="2021" name="Hortic Res">
        <title>High-quality reference genome and annotation aids understanding of berry development for evergreen blueberry (Vaccinium darrowii).</title>
        <authorList>
            <person name="Yu J."/>
            <person name="Hulse-Kemp A.M."/>
            <person name="Babiker E."/>
            <person name="Staton M."/>
        </authorList>
    </citation>
    <scope>NUCLEOTIDE SEQUENCE [LARGE SCALE GENOMIC DNA]</scope>
    <source>
        <strain evidence="2">cv. NJ 8807/NJ 8810</strain>
        <tissue evidence="1">Young leaf</tissue>
    </source>
</reference>
<protein>
    <submittedName>
        <fullName evidence="1">Uncharacterized protein</fullName>
    </submittedName>
</protein>
<evidence type="ECO:0000313" key="2">
    <source>
        <dbReference type="Proteomes" id="UP000828048"/>
    </source>
</evidence>
<comment type="caution">
    <text evidence="1">The sequence shown here is derived from an EMBL/GenBank/DDBJ whole genome shotgun (WGS) entry which is preliminary data.</text>
</comment>
<dbReference type="Proteomes" id="UP000828048">
    <property type="component" value="Chromosome 4"/>
</dbReference>
<evidence type="ECO:0000313" key="1">
    <source>
        <dbReference type="EMBL" id="KAH7860496.1"/>
    </source>
</evidence>
<sequence length="194" mass="21794">MRGGRCCRLIWAFGVCWLVDLQALRAQFQTSSKRMIAGLAGAGSNVPIVELEPTLFRLWRPLGCTTPRLLQHDEEGTAGCLICNGSGEVGLASWNTLSFVHEVDVADPDFISNACREAISTDASLIKRVRRAVYVSRYGLGWRGGKWYANRKFKKEQLKLPGHIKPKEWQLKFLRRPLIRPRSPENAVKTSDAL</sequence>
<keyword evidence="2" id="KW-1185">Reference proteome</keyword>